<gene>
    <name evidence="1" type="ORF">Snoj_15460</name>
</gene>
<proteinExistence type="predicted"/>
<protein>
    <recommendedName>
        <fullName evidence="3">CHAT domain-containing protein</fullName>
    </recommendedName>
</protein>
<reference evidence="2" key="1">
    <citation type="submission" date="2023-07" db="EMBL/GenBank/DDBJ databases">
        <title>Whole genome shotgun sequence of Streptomyces nojiriensis NBRC 13794.</title>
        <authorList>
            <person name="Komaki H."/>
            <person name="Tamura T."/>
        </authorList>
    </citation>
    <scope>NUCLEOTIDE SEQUENCE [LARGE SCALE GENOMIC DNA]</scope>
    <source>
        <strain evidence="2">NBRC 13794</strain>
    </source>
</reference>
<dbReference type="RefSeq" id="WP_189741668.1">
    <property type="nucleotide sequence ID" value="NZ_BMRL01000010.1"/>
</dbReference>
<accession>A0ABQ3SHK5</accession>
<dbReference type="EMBL" id="BNEC01000003">
    <property type="protein sequence ID" value="GHI67628.1"/>
    <property type="molecule type" value="Genomic_DNA"/>
</dbReference>
<evidence type="ECO:0008006" key="3">
    <source>
        <dbReference type="Google" id="ProtNLM"/>
    </source>
</evidence>
<dbReference type="GeneID" id="95593969"/>
<sequence length="465" mass="48889">MNLPQHIRLDAWTGTEAAHGEVAEEAANWGAGQAGLPPSQKRLAFGPPASETCWQDPAVGYGVLLPENHSPGLTDAQKAAGADAPEPVHRLLAARPGSVVLRWSQEMEDRVLRRYYADGSPPNDPAVGLSDFGVAPDRLPRYVAIIGGPQDIPWSVQYSLGTRHSVGRIPLAGEALAHYVDALIAGWPEALAELDRALMWTVDHGEDDMTHLMRSVISGPLADALSTPPPLDEYQEIAGDAATGEALLASLAQSPPGLVVTSSHGMTGPSGDLAAMRATLGLPVDRNHVPLDAGALAAALPSGCVWFAQACCSAGGAGRSLYSSLLHPEWSACQTVEAVAALGPMTAPAAVAALGRKQPVRAVIGHVEPTFSWTLEAPDTPQPLGGEIVAALSSHLYAGEPLAYAFREYRAAVGQLHTSWFTLNDRLRGGDASVIEKMTRLRLSAIDRQSLVLLGDPTVSLPPLL</sequence>
<dbReference type="Proteomes" id="UP000613974">
    <property type="component" value="Unassembled WGS sequence"/>
</dbReference>
<comment type="caution">
    <text evidence="1">The sequence shown here is derived from an EMBL/GenBank/DDBJ whole genome shotgun (WGS) entry which is preliminary data.</text>
</comment>
<keyword evidence="2" id="KW-1185">Reference proteome</keyword>
<name>A0ABQ3SHK5_9ACTN</name>
<evidence type="ECO:0000313" key="2">
    <source>
        <dbReference type="Proteomes" id="UP000613974"/>
    </source>
</evidence>
<organism evidence="1 2">
    <name type="scientific">Streptomyces nojiriensis</name>
    <dbReference type="NCBI Taxonomy" id="66374"/>
    <lineage>
        <taxon>Bacteria</taxon>
        <taxon>Bacillati</taxon>
        <taxon>Actinomycetota</taxon>
        <taxon>Actinomycetes</taxon>
        <taxon>Kitasatosporales</taxon>
        <taxon>Streptomycetaceae</taxon>
        <taxon>Streptomyces</taxon>
    </lineage>
</organism>
<evidence type="ECO:0000313" key="1">
    <source>
        <dbReference type="EMBL" id="GHI67628.1"/>
    </source>
</evidence>